<name>A0ABT6ERG4_9PAST</name>
<dbReference type="Gene3D" id="3.40.50.1820">
    <property type="entry name" value="alpha/beta hydrolase"/>
    <property type="match status" value="1"/>
</dbReference>
<feature type="domain" description="AB hydrolase-1" evidence="1">
    <location>
        <begin position="56"/>
        <end position="186"/>
    </location>
</feature>
<proteinExistence type="predicted"/>
<sequence>MMIKKALDYFGKDVVFPHSIAGLPSKLSDVEGLEIGQFKTNDGVSLNYWKAGQGTPLVFLPGWSSNGAEYINLIYLLKEKFEVYVLDQRNHGLSQKVNYGNRISRFSADLNDFLNATNIKKAHLCGWSMGCSVIWSYIDLYGQDRIEKLVFIDEAPSIYCHSNWTEEERINAGAFTSSAERMIDAFQGRAPFNSLVVNTDLFDFYNTVDAPSFENSQFLCDAVSPHDREALELVQFDHILNDWRDVISHKISKPTLVVSGEHSNWLESQRWIANIVPNGRTLIYGKHEHGDHFLHLKKPQKFAQELAGFLTE</sequence>
<dbReference type="SUPFAM" id="SSF53474">
    <property type="entry name" value="alpha/beta-Hydrolases"/>
    <property type="match status" value="1"/>
</dbReference>
<keyword evidence="3" id="KW-1185">Reference proteome</keyword>
<reference evidence="2 3" key="1">
    <citation type="submission" date="2023-03" db="EMBL/GenBank/DDBJ databases">
        <title>Classification of Bisgaard taxon 6 and taxon 10 as Exercitatus varius gen. nov., spec. nov.</title>
        <authorList>
            <person name="Christensen H."/>
        </authorList>
    </citation>
    <scope>NUCLEOTIDE SEQUENCE [LARGE SCALE GENOMIC DNA]</scope>
    <source>
        <strain evidence="2 3">23350_01</strain>
    </source>
</reference>
<organism evidence="2 3">
    <name type="scientific">Exercitatus varius</name>
    <dbReference type="NCBI Taxonomy" id="67857"/>
    <lineage>
        <taxon>Bacteria</taxon>
        <taxon>Pseudomonadati</taxon>
        <taxon>Pseudomonadota</taxon>
        <taxon>Gammaproteobacteria</taxon>
        <taxon>Pasteurellales</taxon>
        <taxon>Pasteurellaceae</taxon>
        <taxon>Exercitatus</taxon>
    </lineage>
</organism>
<dbReference type="InterPro" id="IPR000073">
    <property type="entry name" value="AB_hydrolase_1"/>
</dbReference>
<dbReference type="InterPro" id="IPR050228">
    <property type="entry name" value="Carboxylesterase_BioH"/>
</dbReference>
<gene>
    <name evidence="2" type="ORF">P7M32_06795</name>
</gene>
<dbReference type="RefSeq" id="WP_317485973.1">
    <property type="nucleotide sequence ID" value="NZ_JARQTX010000006.1"/>
</dbReference>
<dbReference type="Proteomes" id="UP001216057">
    <property type="component" value="Unassembled WGS sequence"/>
</dbReference>
<evidence type="ECO:0000259" key="1">
    <source>
        <dbReference type="Pfam" id="PF00561"/>
    </source>
</evidence>
<dbReference type="EMBL" id="JARQTX010000006">
    <property type="protein sequence ID" value="MDG2946134.1"/>
    <property type="molecule type" value="Genomic_DNA"/>
</dbReference>
<evidence type="ECO:0000313" key="3">
    <source>
        <dbReference type="Proteomes" id="UP001216057"/>
    </source>
</evidence>
<evidence type="ECO:0000313" key="2">
    <source>
        <dbReference type="EMBL" id="MDG2946134.1"/>
    </source>
</evidence>
<protein>
    <submittedName>
        <fullName evidence="2">Alpha/beta hydrolase</fullName>
    </submittedName>
</protein>
<dbReference type="PANTHER" id="PTHR43194:SF2">
    <property type="entry name" value="PEROXISOMAL MEMBRANE PROTEIN LPX1"/>
    <property type="match status" value="1"/>
</dbReference>
<dbReference type="InterPro" id="IPR029058">
    <property type="entry name" value="AB_hydrolase_fold"/>
</dbReference>
<dbReference type="Pfam" id="PF00561">
    <property type="entry name" value="Abhydrolase_1"/>
    <property type="match status" value="1"/>
</dbReference>
<dbReference type="GO" id="GO:0016787">
    <property type="term" value="F:hydrolase activity"/>
    <property type="evidence" value="ECO:0007669"/>
    <property type="project" value="UniProtKB-KW"/>
</dbReference>
<dbReference type="PANTHER" id="PTHR43194">
    <property type="entry name" value="HYDROLASE ALPHA/BETA FOLD FAMILY"/>
    <property type="match status" value="1"/>
</dbReference>
<comment type="caution">
    <text evidence="2">The sequence shown here is derived from an EMBL/GenBank/DDBJ whole genome shotgun (WGS) entry which is preliminary data.</text>
</comment>
<accession>A0ABT6ERG4</accession>
<keyword evidence="2" id="KW-0378">Hydrolase</keyword>